<accession>O30713</accession>
<evidence type="ECO:0000256" key="5">
    <source>
        <dbReference type="ARBA" id="ARBA00022729"/>
    </source>
</evidence>
<dbReference type="FunFam" id="3.40.50.1700:FF:000004">
    <property type="entry name" value="Periplasmic beta-glucosidase"/>
    <property type="match status" value="1"/>
</dbReference>
<evidence type="ECO:0000313" key="12">
    <source>
        <dbReference type="EMBL" id="AAB66561.1"/>
    </source>
</evidence>
<dbReference type="SMART" id="SM01217">
    <property type="entry name" value="Fn3_like"/>
    <property type="match status" value="1"/>
</dbReference>
<dbReference type="AlphaFoldDB" id="O30713"/>
<dbReference type="InterPro" id="IPR036962">
    <property type="entry name" value="Glyco_hydro_3_N_sf"/>
</dbReference>
<dbReference type="Pfam" id="PF01915">
    <property type="entry name" value="Glyco_hydro_3_C"/>
    <property type="match status" value="1"/>
</dbReference>
<comment type="subcellular location">
    <subcellularLocation>
        <location evidence="2">Periplasm</location>
    </subcellularLocation>
</comment>
<dbReference type="PROSITE" id="PS00775">
    <property type="entry name" value="GLYCOSYL_HYDROL_F3"/>
    <property type="match status" value="1"/>
</dbReference>
<dbReference type="Pfam" id="PF00933">
    <property type="entry name" value="Glyco_hydro_3"/>
    <property type="match status" value="1"/>
</dbReference>
<dbReference type="InterPro" id="IPR001764">
    <property type="entry name" value="Glyco_hydro_3_N"/>
</dbReference>
<dbReference type="PANTHER" id="PTHR30620:SF16">
    <property type="entry name" value="LYSOSOMAL BETA GLUCOSIDASE"/>
    <property type="match status" value="1"/>
</dbReference>
<dbReference type="EC" id="3.2.1.21" evidence="4"/>
<dbReference type="NCBIfam" id="NF011678">
    <property type="entry name" value="PRK15098.1"/>
    <property type="match status" value="1"/>
</dbReference>
<evidence type="ECO:0000256" key="7">
    <source>
        <dbReference type="ARBA" id="ARBA00022801"/>
    </source>
</evidence>
<evidence type="ECO:0000256" key="10">
    <source>
        <dbReference type="RuleBase" id="RU361161"/>
    </source>
</evidence>
<dbReference type="InterPro" id="IPR051915">
    <property type="entry name" value="Cellulose_Degrad_GH3"/>
</dbReference>
<organism evidence="12">
    <name type="scientific">Elizabethkingia meningoseptica</name>
    <name type="common">Chryseobacterium meningosepticum</name>
    <dbReference type="NCBI Taxonomy" id="238"/>
    <lineage>
        <taxon>Bacteria</taxon>
        <taxon>Pseudomonadati</taxon>
        <taxon>Bacteroidota</taxon>
        <taxon>Flavobacteriia</taxon>
        <taxon>Flavobacteriales</taxon>
        <taxon>Weeksellaceae</taxon>
        <taxon>Elizabethkingia</taxon>
    </lineage>
</organism>
<dbReference type="InterPro" id="IPR013783">
    <property type="entry name" value="Ig-like_fold"/>
</dbReference>
<evidence type="ECO:0000256" key="4">
    <source>
        <dbReference type="ARBA" id="ARBA00012744"/>
    </source>
</evidence>
<dbReference type="InterPro" id="IPR002772">
    <property type="entry name" value="Glyco_hydro_3_C"/>
</dbReference>
<evidence type="ECO:0000256" key="1">
    <source>
        <dbReference type="ARBA" id="ARBA00000448"/>
    </source>
</evidence>
<dbReference type="InterPro" id="IPR017853">
    <property type="entry name" value="GH"/>
</dbReference>
<evidence type="ECO:0000256" key="6">
    <source>
        <dbReference type="ARBA" id="ARBA00022764"/>
    </source>
</evidence>
<dbReference type="GO" id="GO:0009251">
    <property type="term" value="P:glucan catabolic process"/>
    <property type="evidence" value="ECO:0007669"/>
    <property type="project" value="TreeGrafter"/>
</dbReference>
<dbReference type="PANTHER" id="PTHR30620">
    <property type="entry name" value="PERIPLASMIC BETA-GLUCOSIDASE-RELATED"/>
    <property type="match status" value="1"/>
</dbReference>
<evidence type="ECO:0000256" key="3">
    <source>
        <dbReference type="ARBA" id="ARBA00005336"/>
    </source>
</evidence>
<keyword evidence="8 10" id="KW-0326">Glycosidase</keyword>
<gene>
    <name evidence="12" type="primary">bgl</name>
</gene>
<proteinExistence type="inferred from homology"/>
<dbReference type="InterPro" id="IPR036881">
    <property type="entry name" value="Glyco_hydro_3_C_sf"/>
</dbReference>
<dbReference type="CAZy" id="GH3">
    <property type="family name" value="Glycoside Hydrolase Family 3"/>
</dbReference>
<dbReference type="SUPFAM" id="SSF52279">
    <property type="entry name" value="Beta-D-glucan exohydrolase, C-terminal domain"/>
    <property type="match status" value="1"/>
</dbReference>
<comment type="similarity">
    <text evidence="3 10">Belongs to the glycosyl hydrolase 3 family.</text>
</comment>
<dbReference type="FunFam" id="3.20.20.300:FF:000005">
    <property type="entry name" value="Periplasmic beta-glucosidase"/>
    <property type="match status" value="1"/>
</dbReference>
<name>O30713_ELIME</name>
<dbReference type="Gene3D" id="3.40.50.1700">
    <property type="entry name" value="Glycoside hydrolase family 3 C-terminal domain"/>
    <property type="match status" value="1"/>
</dbReference>
<keyword evidence="6" id="KW-0574">Periplasm</keyword>
<dbReference type="InterPro" id="IPR026891">
    <property type="entry name" value="Fn3-like"/>
</dbReference>
<protein>
    <recommendedName>
        <fullName evidence="9">Periplasmic beta-glucosidase</fullName>
        <ecNumber evidence="4">3.2.1.21</ecNumber>
    </recommendedName>
</protein>
<evidence type="ECO:0000259" key="11">
    <source>
        <dbReference type="SMART" id="SM01217"/>
    </source>
</evidence>
<evidence type="ECO:0000256" key="9">
    <source>
        <dbReference type="ARBA" id="ARBA00067498"/>
    </source>
</evidence>
<dbReference type="Gene3D" id="3.20.20.300">
    <property type="entry name" value="Glycoside hydrolase, family 3, N-terminal domain"/>
    <property type="match status" value="1"/>
</dbReference>
<evidence type="ECO:0000256" key="2">
    <source>
        <dbReference type="ARBA" id="ARBA00004418"/>
    </source>
</evidence>
<dbReference type="EMBL" id="AF015915">
    <property type="protein sequence ID" value="AAB66561.1"/>
    <property type="molecule type" value="Genomic_DNA"/>
</dbReference>
<dbReference type="Pfam" id="PF14310">
    <property type="entry name" value="Fn3-like"/>
    <property type="match status" value="1"/>
</dbReference>
<dbReference type="InterPro" id="IPR019800">
    <property type="entry name" value="Glyco_hydro_3_AS"/>
</dbReference>
<dbReference type="GO" id="GO:0042597">
    <property type="term" value="C:periplasmic space"/>
    <property type="evidence" value="ECO:0007669"/>
    <property type="project" value="UniProtKB-SubCell"/>
</dbReference>
<keyword evidence="7 10" id="KW-0378">Hydrolase</keyword>
<dbReference type="SUPFAM" id="SSF51445">
    <property type="entry name" value="(Trans)glycosidases"/>
    <property type="match status" value="1"/>
</dbReference>
<dbReference type="FunFam" id="2.60.40.10:FF:000495">
    <property type="entry name" value="Periplasmic beta-glucosidase"/>
    <property type="match status" value="1"/>
</dbReference>
<reference evidence="12" key="1">
    <citation type="journal article" date="1999" name="Enzyme Microb. Technol.">
        <title>Cloning and expression of beta-glucosidase from Flavobacterium meningosepticum: a new member of family B beta-glucosidase.</title>
        <authorList>
            <person name="Li Y.-K."/>
            <person name="Lee J.-A."/>
        </authorList>
    </citation>
    <scope>NUCLEOTIDE SEQUENCE</scope>
</reference>
<comment type="catalytic activity">
    <reaction evidence="1">
        <text>Hydrolysis of terminal, non-reducing beta-D-glucosyl residues with release of beta-D-glucose.</text>
        <dbReference type="EC" id="3.2.1.21"/>
    </reaction>
</comment>
<feature type="domain" description="Fibronectin type III-like" evidence="11">
    <location>
        <begin position="645"/>
        <end position="714"/>
    </location>
</feature>
<evidence type="ECO:0000256" key="8">
    <source>
        <dbReference type="ARBA" id="ARBA00023295"/>
    </source>
</evidence>
<keyword evidence="5" id="KW-0732">Signal</keyword>
<sequence>MTLDEKIGQLNLPSSGDFTTGQAQSSDIGKKIEQGLVGGLFNIKGVNKIKAVQKVAIEKSRLKIPMIFGMDVIHGYETTFPIPLGLASSWDMDLIQRSAQIAAKEASADGINWTFSPMVDVSREPRWGRVSEGSGEDPYLGSEIAKAMVYGYQGKDLSLKNTILACVKHFALYGAPEGGRDYNTVDMSHIRMFNEYFPPYKAAVDAGVGSVMASFNEVDGVPATGNKWLMDDVLRKQWGFNGFIVTDYTGINEMIQHGMGDLQQVSALALNAGVDMDMVGEGFLTTLKKSLSEGKVTEQQITLAARRILEAKYDLGLFDDPYRYTDEKRAKAEVFSKPHREEARNIAAQSMVLLKNDKQTLPLKAGGTVAVIGPLANNNENMTGTWSVASRMKDAVSIMTGLKETVKGVNFIYAKGSNVFYDAKMEEKATMFGKTANRDSRSKEELLKEAVATANKADVVVLAIGETAELSGESSSRANIEIPQAQKDLLTELKKTGKPIVMVLFTGRPLVLNDENKQADAIVNAWFAGSEAGYAIADVLYGKVNPSGKLPMTFPRSVGQVPIYYNAKNTGRPLSDERSDKCEFEKFRSNYIDECNTPLFPFGYGLSYTTFNYSDIQLNKTQLSGNDQLTASVTLTNNGKYDGNEVVQLYIRDMVGSVTRPVKELKGFQKVFLKAGESKIVTFNITPEDLKFYNSALKYDWEPGEFDIMIGTNSHDVKHAKINWNK</sequence>
<dbReference type="SMR" id="O30713"/>
<dbReference type="GO" id="GO:0008422">
    <property type="term" value="F:beta-glucosidase activity"/>
    <property type="evidence" value="ECO:0007669"/>
    <property type="project" value="UniProtKB-EC"/>
</dbReference>
<dbReference type="PRINTS" id="PR00133">
    <property type="entry name" value="GLHYDRLASE3"/>
</dbReference>
<dbReference type="Gene3D" id="2.60.40.10">
    <property type="entry name" value="Immunoglobulins"/>
    <property type="match status" value="1"/>
</dbReference>